<dbReference type="SUPFAM" id="SSF56954">
    <property type="entry name" value="Outer membrane efflux proteins (OEP)"/>
    <property type="match status" value="1"/>
</dbReference>
<dbReference type="GO" id="GO:0015562">
    <property type="term" value="F:efflux transmembrane transporter activity"/>
    <property type="evidence" value="ECO:0007669"/>
    <property type="project" value="InterPro"/>
</dbReference>
<keyword evidence="2" id="KW-0472">Membrane</keyword>
<dbReference type="RefSeq" id="WP_102648110.1">
    <property type="nucleotide sequence ID" value="NZ_PNYA01000027.1"/>
</dbReference>
<evidence type="ECO:0000256" key="2">
    <source>
        <dbReference type="RuleBase" id="RU362097"/>
    </source>
</evidence>
<keyword evidence="2" id="KW-0812">Transmembrane</keyword>
<organism evidence="4 5">
    <name type="scientific">Trinickia dabaoshanensis</name>
    <dbReference type="NCBI Taxonomy" id="564714"/>
    <lineage>
        <taxon>Bacteria</taxon>
        <taxon>Pseudomonadati</taxon>
        <taxon>Pseudomonadota</taxon>
        <taxon>Betaproteobacteria</taxon>
        <taxon>Burkholderiales</taxon>
        <taxon>Burkholderiaceae</taxon>
        <taxon>Trinickia</taxon>
    </lineage>
</organism>
<dbReference type="InterPro" id="IPR003423">
    <property type="entry name" value="OMP_efflux"/>
</dbReference>
<reference evidence="4 5" key="1">
    <citation type="submission" date="2018-01" db="EMBL/GenBank/DDBJ databases">
        <title>Whole genome analyses suggest that Burkholderia sensu lato contains two further novel genera in the rhizoxinica-symbiotica group Mycetohabitans gen. nov., and Trinickia gen. nov.: implications for the evolution of diazotrophy and nodulation in the Burkholderiaceae.</title>
        <authorList>
            <person name="Estrada-de los Santos P."/>
            <person name="Palmer M."/>
            <person name="Chavez-Ramirez B."/>
            <person name="Beukes C."/>
            <person name="Steenkamp E.T."/>
            <person name="Hirsch A.M."/>
            <person name="Manyaka P."/>
            <person name="Maluk M."/>
            <person name="Lafos M."/>
            <person name="Crook M."/>
            <person name="Gross E."/>
            <person name="Simon M.F."/>
            <person name="Bueno dos Reis Junior F."/>
            <person name="Poole P.S."/>
            <person name="Venter S.N."/>
            <person name="James E.K."/>
        </authorList>
    </citation>
    <scope>NUCLEOTIDE SEQUENCE [LARGE SCALE GENOMIC DNA]</scope>
    <source>
        <strain evidence="4 5">GIMN1.004</strain>
    </source>
</reference>
<gene>
    <name evidence="4" type="ORF">C0Z18_24810</name>
</gene>
<dbReference type="Proteomes" id="UP000235616">
    <property type="component" value="Unassembled WGS sequence"/>
</dbReference>
<keyword evidence="2" id="KW-0449">Lipoprotein</keyword>
<dbReference type="EMBL" id="PNYA01000027">
    <property type="protein sequence ID" value="PMS15959.1"/>
    <property type="molecule type" value="Genomic_DNA"/>
</dbReference>
<name>A0A2N7VFN3_9BURK</name>
<dbReference type="Gene3D" id="1.20.1600.10">
    <property type="entry name" value="Outer membrane efflux proteins (OEP)"/>
    <property type="match status" value="1"/>
</dbReference>
<comment type="caution">
    <text evidence="4">The sequence shown here is derived from an EMBL/GenBank/DDBJ whole genome shotgun (WGS) entry which is preliminary data.</text>
</comment>
<dbReference type="Gene3D" id="2.20.200.10">
    <property type="entry name" value="Outer membrane efflux proteins (OEP)"/>
    <property type="match status" value="1"/>
</dbReference>
<dbReference type="Pfam" id="PF02321">
    <property type="entry name" value="OEP"/>
    <property type="match status" value="2"/>
</dbReference>
<comment type="similarity">
    <text evidence="1 2">Belongs to the outer membrane factor (OMF) (TC 1.B.17) family.</text>
</comment>
<feature type="region of interest" description="Disordered" evidence="3">
    <location>
        <begin position="501"/>
        <end position="520"/>
    </location>
</feature>
<dbReference type="OrthoDB" id="9770517at2"/>
<evidence type="ECO:0000256" key="1">
    <source>
        <dbReference type="ARBA" id="ARBA00007613"/>
    </source>
</evidence>
<proteinExistence type="inferred from homology"/>
<dbReference type="PANTHER" id="PTHR30203:SF33">
    <property type="entry name" value="BLR4455 PROTEIN"/>
    <property type="match status" value="1"/>
</dbReference>
<evidence type="ECO:0000256" key="3">
    <source>
        <dbReference type="SAM" id="MobiDB-lite"/>
    </source>
</evidence>
<protein>
    <submittedName>
        <fullName evidence="4">RND transporter</fullName>
    </submittedName>
</protein>
<sequence length="520" mass="54818">MSDRSIHASGRHRPPGTALPAPRARRATAWALMSSFFAVALAGCMAGPDFERPAAPNVTGYLADRTELPAAGPADIAQHLQWDAHIDPRWWSAYRSPALDDTVSRAIAGSPTLDTARATLAQSQQAIVVARGGLYPQVDLGASAQRERARVGGKDGASATANLLTVGPTVSYALDLFGGKRREIEAQTALADYQRYALAAAYLTLTGNTVTEALTAATVREQLRAVDDIISVDKHNVELVAIERQVGKAALSDELAARSQLAADLALSPPLEQQLSAADDALAILVGKTPAQWQPPRFDFAMLTLPADVPVALPSAWLRSRPDIGAAEAQLHAASAAIGVATAQLYPNVTLSASWTQAAASMGPLFDAGNGLWTVAAALTAPLFHGGALSAQKRAAVDAFDAQLGVYRQTVLQAFGQVADTLRALQHDADALAAQRTALDTAQASLQLLQESYRVGTASLVDVLQAQRLYAQARLGYAKAKGQRYVDTAQWFAAMGGDAREWAQNDNGREPGPGTPPTAR</sequence>
<dbReference type="AlphaFoldDB" id="A0A2N7VFN3"/>
<keyword evidence="5" id="KW-1185">Reference proteome</keyword>
<keyword evidence="2" id="KW-0564">Palmitate</keyword>
<dbReference type="NCBIfam" id="TIGR01845">
    <property type="entry name" value="outer_NodT"/>
    <property type="match status" value="1"/>
</dbReference>
<dbReference type="GO" id="GO:0005886">
    <property type="term" value="C:plasma membrane"/>
    <property type="evidence" value="ECO:0007669"/>
    <property type="project" value="UniProtKB-SubCell"/>
</dbReference>
<evidence type="ECO:0000313" key="4">
    <source>
        <dbReference type="EMBL" id="PMS15959.1"/>
    </source>
</evidence>
<dbReference type="PANTHER" id="PTHR30203">
    <property type="entry name" value="OUTER MEMBRANE CATION EFFLUX PROTEIN"/>
    <property type="match status" value="1"/>
</dbReference>
<dbReference type="InterPro" id="IPR010131">
    <property type="entry name" value="MdtP/NodT-like"/>
</dbReference>
<accession>A0A2N7VFN3</accession>
<feature type="region of interest" description="Disordered" evidence="3">
    <location>
        <begin position="1"/>
        <end position="22"/>
    </location>
</feature>
<comment type="subcellular location">
    <subcellularLocation>
        <location evidence="2">Cell membrane</location>
        <topology evidence="2">Lipid-anchor</topology>
    </subcellularLocation>
</comment>
<evidence type="ECO:0000313" key="5">
    <source>
        <dbReference type="Proteomes" id="UP000235616"/>
    </source>
</evidence>
<keyword evidence="2" id="KW-1134">Transmembrane beta strand</keyword>